<evidence type="ECO:0000256" key="5">
    <source>
        <dbReference type="ARBA" id="ARBA00022692"/>
    </source>
</evidence>
<keyword evidence="2" id="KW-1003">Cell membrane</keyword>
<evidence type="ECO:0000256" key="6">
    <source>
        <dbReference type="ARBA" id="ARBA00022989"/>
    </source>
</evidence>
<evidence type="ECO:0000256" key="8">
    <source>
        <dbReference type="SAM" id="Phobius"/>
    </source>
</evidence>
<keyword evidence="4" id="KW-0808">Transferase</keyword>
<evidence type="ECO:0000313" key="10">
    <source>
        <dbReference type="Proteomes" id="UP000256599"/>
    </source>
</evidence>
<evidence type="ECO:0000256" key="4">
    <source>
        <dbReference type="ARBA" id="ARBA00022679"/>
    </source>
</evidence>
<feature type="transmembrane region" description="Helical" evidence="8">
    <location>
        <begin position="99"/>
        <end position="120"/>
    </location>
</feature>
<protein>
    <submittedName>
        <fullName evidence="9">Uncharacterized protein</fullName>
    </submittedName>
</protein>
<feature type="transmembrane region" description="Helical" evidence="8">
    <location>
        <begin position="182"/>
        <end position="205"/>
    </location>
</feature>
<feature type="transmembrane region" description="Helical" evidence="8">
    <location>
        <begin position="127"/>
        <end position="146"/>
    </location>
</feature>
<name>A0A3D8I6L6_9HELI</name>
<dbReference type="GO" id="GO:0009103">
    <property type="term" value="P:lipopolysaccharide biosynthetic process"/>
    <property type="evidence" value="ECO:0007669"/>
    <property type="project" value="UniProtKB-ARBA"/>
</dbReference>
<evidence type="ECO:0000256" key="7">
    <source>
        <dbReference type="ARBA" id="ARBA00023136"/>
    </source>
</evidence>
<feature type="transmembrane region" description="Helical" evidence="8">
    <location>
        <begin position="152"/>
        <end position="170"/>
    </location>
</feature>
<comment type="subcellular location">
    <subcellularLocation>
        <location evidence="1">Cell membrane</location>
        <topology evidence="1">Multi-pass membrane protein</topology>
    </subcellularLocation>
</comment>
<organism evidence="9 10">
    <name type="scientific">Helicobacter marmotae</name>
    <dbReference type="NCBI Taxonomy" id="152490"/>
    <lineage>
        <taxon>Bacteria</taxon>
        <taxon>Pseudomonadati</taxon>
        <taxon>Campylobacterota</taxon>
        <taxon>Epsilonproteobacteria</taxon>
        <taxon>Campylobacterales</taxon>
        <taxon>Helicobacteraceae</taxon>
        <taxon>Helicobacter</taxon>
    </lineage>
</organism>
<gene>
    <name evidence="9" type="ORF">CQA63_02185</name>
</gene>
<proteinExistence type="predicted"/>
<dbReference type="AlphaFoldDB" id="A0A3D8I6L6"/>
<keyword evidence="10" id="KW-1185">Reference proteome</keyword>
<evidence type="ECO:0000256" key="1">
    <source>
        <dbReference type="ARBA" id="ARBA00004651"/>
    </source>
</evidence>
<dbReference type="PANTHER" id="PTHR33908">
    <property type="entry name" value="MANNOSYLTRANSFERASE YKCB-RELATED"/>
    <property type="match status" value="1"/>
</dbReference>
<feature type="transmembrane region" description="Helical" evidence="8">
    <location>
        <begin position="334"/>
        <end position="351"/>
    </location>
</feature>
<evidence type="ECO:0000256" key="2">
    <source>
        <dbReference type="ARBA" id="ARBA00022475"/>
    </source>
</evidence>
<dbReference type="GO" id="GO:0005886">
    <property type="term" value="C:plasma membrane"/>
    <property type="evidence" value="ECO:0007669"/>
    <property type="project" value="UniProtKB-SubCell"/>
</dbReference>
<feature type="transmembrane region" description="Helical" evidence="8">
    <location>
        <begin position="12"/>
        <end position="34"/>
    </location>
</feature>
<keyword evidence="6 8" id="KW-1133">Transmembrane helix</keyword>
<dbReference type="RefSeq" id="WP_115511815.1">
    <property type="nucleotide sequence ID" value="NZ_NXLR01000002.1"/>
</dbReference>
<dbReference type="GO" id="GO:0016763">
    <property type="term" value="F:pentosyltransferase activity"/>
    <property type="evidence" value="ECO:0007669"/>
    <property type="project" value="TreeGrafter"/>
</dbReference>
<evidence type="ECO:0000313" key="9">
    <source>
        <dbReference type="EMBL" id="RDU60792.1"/>
    </source>
</evidence>
<feature type="transmembrane region" description="Helical" evidence="8">
    <location>
        <begin position="225"/>
        <end position="245"/>
    </location>
</feature>
<feature type="transmembrane region" description="Helical" evidence="8">
    <location>
        <begin position="305"/>
        <end position="327"/>
    </location>
</feature>
<sequence>MNTKQVKNSKSLSLSLLILSLGISIFLCIVLWNINRESFWGDEAFSVYSIGGGGGEDNSSIKNAWDFSRFWRIILDDNHPFLYNLCLKIYAHYLGYSDFTLRFFSTLWILFGALISYLLLYKHHYKILALVYTLLFLLAPNTIYYAQECRNYAMLLSLASIYCILLYLVFESMRGALELKHKMWYFVGIFICAVGMVLTHYYAYVFVFCTGILALIHSYHLKSNFYAFFICFGLSALVGILWVSIHHIYGGFLYRIDSEWTYKGSIYFLLFSTLLSALGKFGWAFVIILGIICLKQKGLAPYKKLFVFAYMIILELLCVTLIFTCISQTMTQRYFMEIYPLIYLLIASMLLSFKRYLAYIVFGLIIILALHGAYISTKYHKEDLAQASAYIAAHFDPKVCKLPVGWIAYTRYLPQFEAIEMPLMQEHCDLILLSTAAENDVNFSRIKVFLHKYGISDGYEILFFNGAIVVQKSPPTRLKEGKAIAEEAATYFESQ</sequence>
<comment type="caution">
    <text evidence="9">The sequence shown here is derived from an EMBL/GenBank/DDBJ whole genome shotgun (WGS) entry which is preliminary data.</text>
</comment>
<evidence type="ECO:0000256" key="3">
    <source>
        <dbReference type="ARBA" id="ARBA00022676"/>
    </source>
</evidence>
<feature type="transmembrane region" description="Helical" evidence="8">
    <location>
        <begin position="357"/>
        <end position="375"/>
    </location>
</feature>
<reference evidence="9 10" key="1">
    <citation type="submission" date="2018-04" db="EMBL/GenBank/DDBJ databases">
        <title>Novel Campyloabacter and Helicobacter Species and Strains.</title>
        <authorList>
            <person name="Mannion A.J."/>
            <person name="Shen Z."/>
            <person name="Fox J.G."/>
        </authorList>
    </citation>
    <scope>NUCLEOTIDE SEQUENCE [LARGE SCALE GENOMIC DNA]</scope>
    <source>
        <strain evidence="9 10">MIT 98-6070</strain>
    </source>
</reference>
<dbReference type="Proteomes" id="UP000256599">
    <property type="component" value="Unassembled WGS sequence"/>
</dbReference>
<dbReference type="EMBL" id="NXLR01000002">
    <property type="protein sequence ID" value="RDU60792.1"/>
    <property type="molecule type" value="Genomic_DNA"/>
</dbReference>
<keyword evidence="7 8" id="KW-0472">Membrane</keyword>
<feature type="transmembrane region" description="Helical" evidence="8">
    <location>
        <begin position="266"/>
        <end position="293"/>
    </location>
</feature>
<dbReference type="PANTHER" id="PTHR33908:SF11">
    <property type="entry name" value="MEMBRANE PROTEIN"/>
    <property type="match status" value="1"/>
</dbReference>
<accession>A0A3D8I6L6</accession>
<keyword evidence="3" id="KW-0328">Glycosyltransferase</keyword>
<keyword evidence="5 8" id="KW-0812">Transmembrane</keyword>
<dbReference type="InterPro" id="IPR050297">
    <property type="entry name" value="LipidA_mod_glycosyltrf_83"/>
</dbReference>